<sequence>MTSRHQPVPPPVLTVHVEPGSPRPNWCHVCKAETRFTGDVLLLTPDGVAVVGSYAGCEICDEPEEAERRG</sequence>
<evidence type="ECO:0000313" key="1">
    <source>
        <dbReference type="EMBL" id="QPL14041.1"/>
    </source>
</evidence>
<keyword evidence="2" id="KW-1185">Reference proteome</keyword>
<gene>
    <name evidence="1" type="primary">12</name>
    <name evidence="1" type="ORF">SEA_TURKISHDELIGHT_12</name>
</gene>
<dbReference type="Proteomes" id="UP000595090">
    <property type="component" value="Segment"/>
</dbReference>
<proteinExistence type="predicted"/>
<dbReference type="EMBL" id="MW291017">
    <property type="protein sequence ID" value="QPL14041.1"/>
    <property type="molecule type" value="Genomic_DNA"/>
</dbReference>
<protein>
    <submittedName>
        <fullName evidence="1">Uncharacterized protein</fullName>
    </submittedName>
</protein>
<dbReference type="KEGG" id="vg:80020298"/>
<dbReference type="RefSeq" id="YP_010755628.1">
    <property type="nucleotide sequence ID" value="NC_073473.1"/>
</dbReference>
<accession>A0A7T0M0X9</accession>
<dbReference type="GeneID" id="80020298"/>
<organism evidence="1 2">
    <name type="scientific">Streptomyces phage TurkishDelight</name>
    <dbReference type="NCBI Taxonomy" id="2793708"/>
    <lineage>
        <taxon>Viruses</taxon>
        <taxon>Duplodnaviria</taxon>
        <taxon>Heunggongvirae</taxon>
        <taxon>Uroviricota</taxon>
        <taxon>Caudoviricetes</taxon>
        <taxon>Dolmabahcevirus</taxon>
        <taxon>Dolmabahcevirus turkishdelight</taxon>
    </lineage>
</organism>
<evidence type="ECO:0000313" key="2">
    <source>
        <dbReference type="Proteomes" id="UP000595090"/>
    </source>
</evidence>
<name>A0A7T0M0X9_9CAUD</name>
<reference evidence="1 2" key="1">
    <citation type="submission" date="2020-11" db="EMBL/GenBank/DDBJ databases">
        <authorList>
            <person name="Asamoah-Frimpong E.A."/>
            <person name="Attaran A."/>
            <person name="Berhane B."/>
            <person name="Boone B.K."/>
            <person name="Cesta G."/>
            <person name="Chorbajian C."/>
            <person name="Cowan J.T."/>
            <person name="Datu D.V."/>
            <person name="Der L."/>
            <person name="Egbunine A.O."/>
            <person name="Giampietro H."/>
            <person name="Gunnison R.P."/>
            <person name="Joseph M.A."/>
            <person name="Kiewe T."/>
            <person name="Oboh E.C."/>
            <person name="O'Neill K."/>
            <person name="Oxlaj J.A."/>
            <person name="Patel A.K."/>
            <person name="Saqaf K."/>
            <person name="Vuong K."/>
            <person name="Walker C."/>
            <person name="Wikina T."/>
            <person name="Yan T."/>
            <person name="Avazpour P."/>
            <person name="Kim F.M."/>
            <person name="Mason K.J."/>
            <person name="Nguyen D.A."/>
            <person name="Pettit S.M."/>
            <person name="Zhou O.J."/>
            <person name="Brissett D.L."/>
            <person name="Gualtieri C."/>
            <person name="Hufford T.M."/>
            <person name="Ko J.M."/>
            <person name="Novak J.K."/>
            <person name="Smith Z.M."/>
            <person name="Erill I."/>
            <person name="Caruso S.M."/>
            <person name="Garlena R.A."/>
            <person name="Russell D.A."/>
            <person name="Pope W.H."/>
            <person name="Jacobs-Sera D."/>
            <person name="Hatfull G.F."/>
        </authorList>
    </citation>
    <scope>NUCLEOTIDE SEQUENCE [LARGE SCALE GENOMIC DNA]</scope>
</reference>